<keyword evidence="2" id="KW-1185">Reference proteome</keyword>
<dbReference type="RefSeq" id="WP_380564671.1">
    <property type="nucleotide sequence ID" value="NZ_JBEUKS010000004.1"/>
</dbReference>
<protein>
    <submittedName>
        <fullName evidence="1">Uncharacterized protein</fullName>
    </submittedName>
</protein>
<sequence length="117" mass="12748">MNSTDALPLHPGYWCECWTQSPATGGRPAVVAGFPFRAATASEAIRWIRGVARTVALSLDPDAVEGALSWIRSGYVDDIEALSRNQPCAVDISYADTRIRWTVQPAVFLPMVEQVIA</sequence>
<dbReference type="Proteomes" id="UP001592581">
    <property type="component" value="Unassembled WGS sequence"/>
</dbReference>
<proteinExistence type="predicted"/>
<evidence type="ECO:0000313" key="2">
    <source>
        <dbReference type="Proteomes" id="UP001592581"/>
    </source>
</evidence>
<name>A0ABV6XLZ3_9ACTN</name>
<accession>A0ABV6XLZ3</accession>
<gene>
    <name evidence="1" type="ORF">ABUW04_13130</name>
</gene>
<dbReference type="EMBL" id="JBEUKS010000004">
    <property type="protein sequence ID" value="MFC1439202.1"/>
    <property type="molecule type" value="Genomic_DNA"/>
</dbReference>
<organism evidence="1 2">
    <name type="scientific">Streptacidiphilus jeojiensis</name>
    <dbReference type="NCBI Taxonomy" id="3229225"/>
    <lineage>
        <taxon>Bacteria</taxon>
        <taxon>Bacillati</taxon>
        <taxon>Actinomycetota</taxon>
        <taxon>Actinomycetes</taxon>
        <taxon>Kitasatosporales</taxon>
        <taxon>Streptomycetaceae</taxon>
        <taxon>Streptacidiphilus</taxon>
    </lineage>
</organism>
<comment type="caution">
    <text evidence="1">The sequence shown here is derived from an EMBL/GenBank/DDBJ whole genome shotgun (WGS) entry which is preliminary data.</text>
</comment>
<evidence type="ECO:0000313" key="1">
    <source>
        <dbReference type="EMBL" id="MFC1439202.1"/>
    </source>
</evidence>
<reference evidence="1 2" key="1">
    <citation type="submission" date="2024-06" db="EMBL/GenBank/DDBJ databases">
        <authorList>
            <person name="Lee S.D."/>
        </authorList>
    </citation>
    <scope>NUCLEOTIDE SEQUENCE [LARGE SCALE GENOMIC DNA]</scope>
    <source>
        <strain evidence="1 2">N1-10</strain>
    </source>
</reference>